<evidence type="ECO:0000313" key="3">
    <source>
        <dbReference type="Proteomes" id="UP000054485"/>
    </source>
</evidence>
<evidence type="ECO:0000259" key="1">
    <source>
        <dbReference type="PROSITE" id="PS50206"/>
    </source>
</evidence>
<sequence length="309" mass="33067">MSLSASSIVAFDQLSPTSLTDSHALSDAPEEAARSIALRMITNACTVEGVRIGIHFSTKDDGDLVRLVASHLSTCLPLSRYLFVIATAGAPPTNTGSDTCVSGALVICGSDEDDMQRAVLLASSKFAGRVDAVNNTGTLIAQAASIRVGSSSYHEATLWDVLFNSGRVHNPRSPPSESRSIDQVLSDARTKFERMTPQQAYDALHDPTYPVPVFLVDIRTAAQRDNGGEIHGSLVVERTVLEWRFDPRCEARLPIADRYDSKIIIICREGYSSSLAAASLHELGLLNATDVVGGHDAWIAAGLPCQKGC</sequence>
<dbReference type="OrthoDB" id="566238at2759"/>
<organism evidence="2 3">
    <name type="scientific">Suillus luteus UH-Slu-Lm8-n1</name>
    <dbReference type="NCBI Taxonomy" id="930992"/>
    <lineage>
        <taxon>Eukaryota</taxon>
        <taxon>Fungi</taxon>
        <taxon>Dikarya</taxon>
        <taxon>Basidiomycota</taxon>
        <taxon>Agaricomycotina</taxon>
        <taxon>Agaricomycetes</taxon>
        <taxon>Agaricomycetidae</taxon>
        <taxon>Boletales</taxon>
        <taxon>Suillineae</taxon>
        <taxon>Suillaceae</taxon>
        <taxon>Suillus</taxon>
    </lineage>
</organism>
<reference evidence="3" key="2">
    <citation type="submission" date="2015-01" db="EMBL/GenBank/DDBJ databases">
        <title>Evolutionary Origins and Diversification of the Mycorrhizal Mutualists.</title>
        <authorList>
            <consortium name="DOE Joint Genome Institute"/>
            <consortium name="Mycorrhizal Genomics Consortium"/>
            <person name="Kohler A."/>
            <person name="Kuo A."/>
            <person name="Nagy L.G."/>
            <person name="Floudas D."/>
            <person name="Copeland A."/>
            <person name="Barry K.W."/>
            <person name="Cichocki N."/>
            <person name="Veneault-Fourrey C."/>
            <person name="LaButti K."/>
            <person name="Lindquist E.A."/>
            <person name="Lipzen A."/>
            <person name="Lundell T."/>
            <person name="Morin E."/>
            <person name="Murat C."/>
            <person name="Riley R."/>
            <person name="Ohm R."/>
            <person name="Sun H."/>
            <person name="Tunlid A."/>
            <person name="Henrissat B."/>
            <person name="Grigoriev I.V."/>
            <person name="Hibbett D.S."/>
            <person name="Martin F."/>
        </authorList>
    </citation>
    <scope>NUCLEOTIDE SEQUENCE [LARGE SCALE GENOMIC DNA]</scope>
    <source>
        <strain evidence="3">UH-Slu-Lm8-n1</strain>
    </source>
</reference>
<dbReference type="PROSITE" id="PS50206">
    <property type="entry name" value="RHODANESE_3"/>
    <property type="match status" value="1"/>
</dbReference>
<dbReference type="InterPro" id="IPR036873">
    <property type="entry name" value="Rhodanese-like_dom_sf"/>
</dbReference>
<dbReference type="SUPFAM" id="SSF52821">
    <property type="entry name" value="Rhodanese/Cell cycle control phosphatase"/>
    <property type="match status" value="1"/>
</dbReference>
<feature type="domain" description="Rhodanese" evidence="1">
    <location>
        <begin position="213"/>
        <end position="307"/>
    </location>
</feature>
<dbReference type="Pfam" id="PF00581">
    <property type="entry name" value="Rhodanese"/>
    <property type="match status" value="1"/>
</dbReference>
<reference evidence="2 3" key="1">
    <citation type="submission" date="2014-04" db="EMBL/GenBank/DDBJ databases">
        <authorList>
            <consortium name="DOE Joint Genome Institute"/>
            <person name="Kuo A."/>
            <person name="Ruytinx J."/>
            <person name="Rineau F."/>
            <person name="Colpaert J."/>
            <person name="Kohler A."/>
            <person name="Nagy L.G."/>
            <person name="Floudas D."/>
            <person name="Copeland A."/>
            <person name="Barry K.W."/>
            <person name="Cichocki N."/>
            <person name="Veneault-Fourrey C."/>
            <person name="LaButti K."/>
            <person name="Lindquist E.A."/>
            <person name="Lipzen A."/>
            <person name="Lundell T."/>
            <person name="Morin E."/>
            <person name="Murat C."/>
            <person name="Sun H."/>
            <person name="Tunlid A."/>
            <person name="Henrissat B."/>
            <person name="Grigoriev I.V."/>
            <person name="Hibbett D.S."/>
            <person name="Martin F."/>
            <person name="Nordberg H.P."/>
            <person name="Cantor M.N."/>
            <person name="Hua S.X."/>
        </authorList>
    </citation>
    <scope>NUCLEOTIDE SEQUENCE [LARGE SCALE GENOMIC DNA]</scope>
    <source>
        <strain evidence="2 3">UH-Slu-Lm8-n1</strain>
    </source>
</reference>
<evidence type="ECO:0000313" key="2">
    <source>
        <dbReference type="EMBL" id="KIK40156.1"/>
    </source>
</evidence>
<proteinExistence type="predicted"/>
<accession>A0A0D0AEN0</accession>
<dbReference type="EMBL" id="KN835313">
    <property type="protein sequence ID" value="KIK40156.1"/>
    <property type="molecule type" value="Genomic_DNA"/>
</dbReference>
<name>A0A0D0AEN0_9AGAM</name>
<dbReference type="Gene3D" id="3.40.250.10">
    <property type="entry name" value="Rhodanese-like domain"/>
    <property type="match status" value="1"/>
</dbReference>
<keyword evidence="3" id="KW-1185">Reference proteome</keyword>
<protein>
    <recommendedName>
        <fullName evidence="1">Rhodanese domain-containing protein</fullName>
    </recommendedName>
</protein>
<dbReference type="InParanoid" id="A0A0D0AEN0"/>
<dbReference type="InterPro" id="IPR001763">
    <property type="entry name" value="Rhodanese-like_dom"/>
</dbReference>
<dbReference type="SMART" id="SM00450">
    <property type="entry name" value="RHOD"/>
    <property type="match status" value="1"/>
</dbReference>
<dbReference type="Proteomes" id="UP000054485">
    <property type="component" value="Unassembled WGS sequence"/>
</dbReference>
<dbReference type="HOGENOM" id="CLU_069439_0_0_1"/>
<gene>
    <name evidence="2" type="ORF">CY34DRAFT_283816</name>
</gene>
<dbReference type="STRING" id="930992.A0A0D0AEN0"/>
<dbReference type="AlphaFoldDB" id="A0A0D0AEN0"/>